<comment type="subcellular location">
    <subcellularLocation>
        <location evidence="1">Nucleus</location>
    </subcellularLocation>
</comment>
<dbReference type="SUPFAM" id="SSF55455">
    <property type="entry name" value="SRF-like"/>
    <property type="match status" value="1"/>
</dbReference>
<evidence type="ECO:0000256" key="1">
    <source>
        <dbReference type="ARBA" id="ARBA00004123"/>
    </source>
</evidence>
<gene>
    <name evidence="7" type="ORF">DVH24_030739</name>
</gene>
<dbReference type="PROSITE" id="PS50066">
    <property type="entry name" value="MADS_BOX_2"/>
    <property type="match status" value="1"/>
</dbReference>
<dbReference type="AlphaFoldDB" id="A0A498HAD6"/>
<keyword evidence="8" id="KW-1185">Reference proteome</keyword>
<sequence>MASASLGNAGVGSSSVGSVGFHRQGCGDLEIMLLRIWGFCLQPSDPYLFKEELEKMMREKIKIRKIDYLPARQVTFPKRRSGDLKKAGEMSILCESEAVVIIFSQTGKLLDFSSSRYGFYGRRLESSTFIFMFKSRKHGMLRIDLKQLPRRLKRSHIPYADMFPAIFGL</sequence>
<evidence type="ECO:0000313" key="7">
    <source>
        <dbReference type="EMBL" id="RXH68406.1"/>
    </source>
</evidence>
<dbReference type="PRINTS" id="PR00404">
    <property type="entry name" value="MADSDOMAIN"/>
</dbReference>
<dbReference type="SMART" id="SM00432">
    <property type="entry name" value="MADS"/>
    <property type="match status" value="1"/>
</dbReference>
<dbReference type="InterPro" id="IPR002100">
    <property type="entry name" value="TF_MADSbox"/>
</dbReference>
<dbReference type="InterPro" id="IPR036879">
    <property type="entry name" value="TF_MADSbox_sf"/>
</dbReference>
<evidence type="ECO:0000313" key="8">
    <source>
        <dbReference type="Proteomes" id="UP000290289"/>
    </source>
</evidence>
<dbReference type="EMBL" id="RDQH01000343">
    <property type="protein sequence ID" value="RXH68406.1"/>
    <property type="molecule type" value="Genomic_DNA"/>
</dbReference>
<dbReference type="InterPro" id="IPR050142">
    <property type="entry name" value="MADS-box/MEF2_TF"/>
</dbReference>
<proteinExistence type="predicted"/>
<protein>
    <recommendedName>
        <fullName evidence="6">MADS-box domain-containing protein</fullName>
    </recommendedName>
</protein>
<dbReference type="PANTHER" id="PTHR48019">
    <property type="entry name" value="SERUM RESPONSE FACTOR HOMOLOG"/>
    <property type="match status" value="1"/>
</dbReference>
<evidence type="ECO:0000256" key="3">
    <source>
        <dbReference type="ARBA" id="ARBA00023125"/>
    </source>
</evidence>
<name>A0A498HAD6_MALDO</name>
<dbReference type="GO" id="GO:0003677">
    <property type="term" value="F:DNA binding"/>
    <property type="evidence" value="ECO:0007669"/>
    <property type="project" value="UniProtKB-KW"/>
</dbReference>
<dbReference type="Pfam" id="PF00319">
    <property type="entry name" value="SRF-TF"/>
    <property type="match status" value="1"/>
</dbReference>
<dbReference type="GO" id="GO:0005634">
    <property type="term" value="C:nucleus"/>
    <property type="evidence" value="ECO:0007669"/>
    <property type="project" value="UniProtKB-SubCell"/>
</dbReference>
<evidence type="ECO:0000259" key="6">
    <source>
        <dbReference type="PROSITE" id="PS50066"/>
    </source>
</evidence>
<evidence type="ECO:0000256" key="5">
    <source>
        <dbReference type="ARBA" id="ARBA00023242"/>
    </source>
</evidence>
<evidence type="ECO:0000256" key="4">
    <source>
        <dbReference type="ARBA" id="ARBA00023163"/>
    </source>
</evidence>
<keyword evidence="2" id="KW-0805">Transcription regulation</keyword>
<evidence type="ECO:0000256" key="2">
    <source>
        <dbReference type="ARBA" id="ARBA00023015"/>
    </source>
</evidence>
<dbReference type="Gene3D" id="3.40.1810.10">
    <property type="entry name" value="Transcription factor, MADS-box"/>
    <property type="match status" value="1"/>
</dbReference>
<reference evidence="7 8" key="1">
    <citation type="submission" date="2018-10" db="EMBL/GenBank/DDBJ databases">
        <title>A high-quality apple genome assembly.</title>
        <authorList>
            <person name="Hu J."/>
        </authorList>
    </citation>
    <scope>NUCLEOTIDE SEQUENCE [LARGE SCALE GENOMIC DNA]</scope>
    <source>
        <strain evidence="8">cv. HFTH1</strain>
        <tissue evidence="7">Young leaf</tissue>
    </source>
</reference>
<feature type="domain" description="MADS-box" evidence="6">
    <location>
        <begin position="56"/>
        <end position="116"/>
    </location>
</feature>
<keyword evidence="3" id="KW-0238">DNA-binding</keyword>
<keyword evidence="5" id="KW-0539">Nucleus</keyword>
<dbReference type="Proteomes" id="UP000290289">
    <property type="component" value="Chromosome 17"/>
</dbReference>
<dbReference type="GO" id="GO:0046983">
    <property type="term" value="F:protein dimerization activity"/>
    <property type="evidence" value="ECO:0007669"/>
    <property type="project" value="InterPro"/>
</dbReference>
<organism evidence="7 8">
    <name type="scientific">Malus domestica</name>
    <name type="common">Apple</name>
    <name type="synonym">Pyrus malus</name>
    <dbReference type="NCBI Taxonomy" id="3750"/>
    <lineage>
        <taxon>Eukaryota</taxon>
        <taxon>Viridiplantae</taxon>
        <taxon>Streptophyta</taxon>
        <taxon>Embryophyta</taxon>
        <taxon>Tracheophyta</taxon>
        <taxon>Spermatophyta</taxon>
        <taxon>Magnoliopsida</taxon>
        <taxon>eudicotyledons</taxon>
        <taxon>Gunneridae</taxon>
        <taxon>Pentapetalae</taxon>
        <taxon>rosids</taxon>
        <taxon>fabids</taxon>
        <taxon>Rosales</taxon>
        <taxon>Rosaceae</taxon>
        <taxon>Amygdaloideae</taxon>
        <taxon>Maleae</taxon>
        <taxon>Malus</taxon>
    </lineage>
</organism>
<accession>A0A498HAD6</accession>
<dbReference type="STRING" id="3750.A0A498HAD6"/>
<comment type="caution">
    <text evidence="7">The sequence shown here is derived from an EMBL/GenBank/DDBJ whole genome shotgun (WGS) entry which is preliminary data.</text>
</comment>
<keyword evidence="4" id="KW-0804">Transcription</keyword>